<dbReference type="GO" id="GO:0004129">
    <property type="term" value="F:cytochrome-c oxidase activity"/>
    <property type="evidence" value="ECO:0007669"/>
    <property type="project" value="InterPro"/>
</dbReference>
<evidence type="ECO:0000256" key="3">
    <source>
        <dbReference type="ARBA" id="ARBA00022692"/>
    </source>
</evidence>
<dbReference type="RefSeq" id="WP_148457316.1">
    <property type="nucleotide sequence ID" value="NZ_VSFC01000062.1"/>
</dbReference>
<dbReference type="InterPro" id="IPR000298">
    <property type="entry name" value="Cyt_c_oxidase-like_su3"/>
</dbReference>
<keyword evidence="4 7" id="KW-1133">Transmembrane helix</keyword>
<evidence type="ECO:0000313" key="9">
    <source>
        <dbReference type="EMBL" id="TYA52367.1"/>
    </source>
</evidence>
<dbReference type="GO" id="GO:0019646">
    <property type="term" value="P:aerobic electron transport chain"/>
    <property type="evidence" value="ECO:0007669"/>
    <property type="project" value="InterPro"/>
</dbReference>
<comment type="caution">
    <text evidence="9">The sequence shown here is derived from an EMBL/GenBank/DDBJ whole genome shotgun (WGS) entry which is preliminary data.</text>
</comment>
<feature type="transmembrane region" description="Helical" evidence="7">
    <location>
        <begin position="132"/>
        <end position="155"/>
    </location>
</feature>
<evidence type="ECO:0000256" key="7">
    <source>
        <dbReference type="SAM" id="Phobius"/>
    </source>
</evidence>
<protein>
    <submittedName>
        <fullName evidence="9">Nitric oxide reductase</fullName>
    </submittedName>
</protein>
<keyword evidence="3 6" id="KW-0812">Transmembrane</keyword>
<gene>
    <name evidence="9" type="ORF">FVF61_13580</name>
</gene>
<dbReference type="Proteomes" id="UP000324550">
    <property type="component" value="Unassembled WGS sequence"/>
</dbReference>
<dbReference type="Gene3D" id="1.20.120.80">
    <property type="entry name" value="Cytochrome c oxidase, subunit III, four-helix bundle"/>
    <property type="match status" value="1"/>
</dbReference>
<dbReference type="OrthoDB" id="9810850at2"/>
<comment type="similarity">
    <text evidence="2 6">Belongs to the cytochrome c oxidase subunit 3 family.</text>
</comment>
<dbReference type="Pfam" id="PF00510">
    <property type="entry name" value="COX3"/>
    <property type="match status" value="1"/>
</dbReference>
<name>A0A5D0G3C2_9FLAO</name>
<evidence type="ECO:0000256" key="5">
    <source>
        <dbReference type="ARBA" id="ARBA00023136"/>
    </source>
</evidence>
<reference evidence="9 10" key="1">
    <citation type="submission" date="2019-08" db="EMBL/GenBank/DDBJ databases">
        <title>Formosa sediminis sp. nov., isolated from marine sediment.</title>
        <authorList>
            <person name="Cao W.R."/>
        </authorList>
    </citation>
    <scope>NUCLEOTIDE SEQUENCE [LARGE SCALE GENOMIC DNA]</scope>
    <source>
        <strain evidence="9 10">1494</strain>
    </source>
</reference>
<dbReference type="InterPro" id="IPR013833">
    <property type="entry name" value="Cyt_c_oxidase_su3_a-hlx"/>
</dbReference>
<evidence type="ECO:0000313" key="10">
    <source>
        <dbReference type="Proteomes" id="UP000324550"/>
    </source>
</evidence>
<dbReference type="PROSITE" id="PS50253">
    <property type="entry name" value="COX3"/>
    <property type="match status" value="1"/>
</dbReference>
<dbReference type="SUPFAM" id="SSF81452">
    <property type="entry name" value="Cytochrome c oxidase subunit III-like"/>
    <property type="match status" value="1"/>
</dbReference>
<dbReference type="AlphaFoldDB" id="A0A5D0G3C2"/>
<accession>A0A5D0G3C2</accession>
<evidence type="ECO:0000259" key="8">
    <source>
        <dbReference type="PROSITE" id="PS50253"/>
    </source>
</evidence>
<feature type="transmembrane region" description="Helical" evidence="7">
    <location>
        <begin position="63"/>
        <end position="82"/>
    </location>
</feature>
<dbReference type="PANTHER" id="PTHR11403:SF6">
    <property type="entry name" value="NITRIC OXIDE REDUCTASE SUBUNIT E"/>
    <property type="match status" value="1"/>
</dbReference>
<sequence length="195" mass="22337">MSTITQQHQTKDILYPPGGILMWIIIYLELLTFGAVLIAMVWYSKDEPELFHQSRIQLNTTFGAINTLFLLVSGYFMALTVGALKIQNITKSKIYLKLTMVGGLLFLGLKTVEYLDKIEAGLTMGYNTFFSFYWMLTLFHVIHVLVGLVILASVLRAMIKKPEELILEDVEASATFWHMCDLIWLLLFPVIYLVF</sequence>
<evidence type="ECO:0000256" key="1">
    <source>
        <dbReference type="ARBA" id="ARBA00004141"/>
    </source>
</evidence>
<dbReference type="GO" id="GO:0005886">
    <property type="term" value="C:plasma membrane"/>
    <property type="evidence" value="ECO:0007669"/>
    <property type="project" value="UniProtKB-SubCell"/>
</dbReference>
<feature type="transmembrane region" description="Helical" evidence="7">
    <location>
        <begin position="20"/>
        <end position="43"/>
    </location>
</feature>
<feature type="domain" description="Heme-copper oxidase subunit III family profile" evidence="8">
    <location>
        <begin position="21"/>
        <end position="195"/>
    </location>
</feature>
<dbReference type="EMBL" id="VSFC01000062">
    <property type="protein sequence ID" value="TYA52367.1"/>
    <property type="molecule type" value="Genomic_DNA"/>
</dbReference>
<comment type="subcellular location">
    <subcellularLocation>
        <location evidence="6">Cell membrane</location>
        <topology evidence="6">Multi-pass membrane protein</topology>
    </subcellularLocation>
    <subcellularLocation>
        <location evidence="1">Membrane</location>
        <topology evidence="1">Multi-pass membrane protein</topology>
    </subcellularLocation>
</comment>
<proteinExistence type="inferred from homology"/>
<dbReference type="InterPro" id="IPR024791">
    <property type="entry name" value="Cyt_c/ubiquinol_Oxase_su3"/>
</dbReference>
<feature type="transmembrane region" description="Helical" evidence="7">
    <location>
        <begin position="176"/>
        <end position="194"/>
    </location>
</feature>
<organism evidence="9 10">
    <name type="scientific">Formosa maritima</name>
    <dbReference type="NCBI Taxonomy" id="2592046"/>
    <lineage>
        <taxon>Bacteria</taxon>
        <taxon>Pseudomonadati</taxon>
        <taxon>Bacteroidota</taxon>
        <taxon>Flavobacteriia</taxon>
        <taxon>Flavobacteriales</taxon>
        <taxon>Flavobacteriaceae</taxon>
        <taxon>Formosa</taxon>
    </lineage>
</organism>
<evidence type="ECO:0000256" key="6">
    <source>
        <dbReference type="RuleBase" id="RU003376"/>
    </source>
</evidence>
<dbReference type="InterPro" id="IPR035973">
    <property type="entry name" value="Cyt_c_oxidase_su3-like_sf"/>
</dbReference>
<keyword evidence="10" id="KW-1185">Reference proteome</keyword>
<dbReference type="PANTHER" id="PTHR11403">
    <property type="entry name" value="CYTOCHROME C OXIDASE SUBUNIT III"/>
    <property type="match status" value="1"/>
</dbReference>
<keyword evidence="5 7" id="KW-0472">Membrane</keyword>
<evidence type="ECO:0000256" key="2">
    <source>
        <dbReference type="ARBA" id="ARBA00010581"/>
    </source>
</evidence>
<evidence type="ECO:0000256" key="4">
    <source>
        <dbReference type="ARBA" id="ARBA00022989"/>
    </source>
</evidence>